<evidence type="ECO:0000256" key="1">
    <source>
        <dbReference type="ARBA" id="ARBA00004141"/>
    </source>
</evidence>
<dbReference type="Proteomes" id="UP000190744">
    <property type="component" value="Unassembled WGS sequence"/>
</dbReference>
<dbReference type="Gene3D" id="1.20.1250.20">
    <property type="entry name" value="MFS general substrate transporter like domains"/>
    <property type="match status" value="1"/>
</dbReference>
<protein>
    <submittedName>
        <fullName evidence="7">Putative MFS multidrug transporter</fullName>
    </submittedName>
</protein>
<dbReference type="PANTHER" id="PTHR23502">
    <property type="entry name" value="MAJOR FACILITATOR SUPERFAMILY"/>
    <property type="match status" value="1"/>
</dbReference>
<dbReference type="PROSITE" id="PS50850">
    <property type="entry name" value="MFS"/>
    <property type="match status" value="1"/>
</dbReference>
<feature type="transmembrane region" description="Helical" evidence="5">
    <location>
        <begin position="410"/>
        <end position="426"/>
    </location>
</feature>
<name>A0A1S9RFA9_PENBI</name>
<dbReference type="EMBL" id="LJBN01000186">
    <property type="protein sequence ID" value="OOQ84041.1"/>
    <property type="molecule type" value="Genomic_DNA"/>
</dbReference>
<feature type="transmembrane region" description="Helical" evidence="5">
    <location>
        <begin position="257"/>
        <end position="284"/>
    </location>
</feature>
<reference evidence="8" key="1">
    <citation type="submission" date="2015-09" db="EMBL/GenBank/DDBJ databases">
        <authorList>
            <person name="Fill T.P."/>
            <person name="Baretta J.F."/>
            <person name="de Almeida L.G."/>
            <person name="Rocha M."/>
            <person name="de Souza D.H."/>
            <person name="Malavazi I."/>
            <person name="Cerdeira L.T."/>
            <person name="Hong H."/>
            <person name="Samborskyy M."/>
            <person name="de Vasconcelos A.T."/>
            <person name="Leadlay P."/>
            <person name="Rodrigues-Filho E."/>
        </authorList>
    </citation>
    <scope>NUCLEOTIDE SEQUENCE [LARGE SCALE GENOMIC DNA]</scope>
    <source>
        <strain evidence="8">LaBioMMi 136</strain>
    </source>
</reference>
<dbReference type="PANTHER" id="PTHR23502:SF60">
    <property type="entry name" value="MAJOR FACILITATOR SUPERFAMILY (MFS) PROFILE DOMAIN-CONTAINING PROTEIN-RELATED"/>
    <property type="match status" value="1"/>
</dbReference>
<feature type="transmembrane region" description="Helical" evidence="5">
    <location>
        <begin position="119"/>
        <end position="142"/>
    </location>
</feature>
<dbReference type="AlphaFoldDB" id="A0A1S9RFA9"/>
<comment type="subcellular location">
    <subcellularLocation>
        <location evidence="1">Membrane</location>
        <topology evidence="1">Multi-pass membrane protein</topology>
    </subcellularLocation>
</comment>
<evidence type="ECO:0000256" key="4">
    <source>
        <dbReference type="ARBA" id="ARBA00023136"/>
    </source>
</evidence>
<evidence type="ECO:0000256" key="2">
    <source>
        <dbReference type="ARBA" id="ARBA00022692"/>
    </source>
</evidence>
<keyword evidence="4 5" id="KW-0472">Membrane</keyword>
<organism evidence="7 8">
    <name type="scientific">Penicillium brasilianum</name>
    <dbReference type="NCBI Taxonomy" id="104259"/>
    <lineage>
        <taxon>Eukaryota</taxon>
        <taxon>Fungi</taxon>
        <taxon>Dikarya</taxon>
        <taxon>Ascomycota</taxon>
        <taxon>Pezizomycotina</taxon>
        <taxon>Eurotiomycetes</taxon>
        <taxon>Eurotiomycetidae</taxon>
        <taxon>Eurotiales</taxon>
        <taxon>Aspergillaceae</taxon>
        <taxon>Penicillium</taxon>
    </lineage>
</organism>
<dbReference type="SUPFAM" id="SSF103473">
    <property type="entry name" value="MFS general substrate transporter"/>
    <property type="match status" value="1"/>
</dbReference>
<dbReference type="CDD" id="cd17323">
    <property type="entry name" value="MFS_Tpo1_MDR_like"/>
    <property type="match status" value="1"/>
</dbReference>
<accession>A0A1S9RFA9</accession>
<dbReference type="GO" id="GO:0016020">
    <property type="term" value="C:membrane"/>
    <property type="evidence" value="ECO:0007669"/>
    <property type="project" value="UniProtKB-SubCell"/>
</dbReference>
<dbReference type="FunFam" id="1.20.1250.20:FF:000011">
    <property type="entry name" value="MFS multidrug transporter, putative"/>
    <property type="match status" value="1"/>
</dbReference>
<evidence type="ECO:0000256" key="3">
    <source>
        <dbReference type="ARBA" id="ARBA00022989"/>
    </source>
</evidence>
<evidence type="ECO:0000259" key="6">
    <source>
        <dbReference type="PROSITE" id="PS50850"/>
    </source>
</evidence>
<feature type="transmembrane region" description="Helical" evidence="5">
    <location>
        <begin position="154"/>
        <end position="175"/>
    </location>
</feature>
<dbReference type="InterPro" id="IPR036259">
    <property type="entry name" value="MFS_trans_sf"/>
</dbReference>
<feature type="transmembrane region" description="Helical" evidence="5">
    <location>
        <begin position="345"/>
        <end position="364"/>
    </location>
</feature>
<comment type="caution">
    <text evidence="7">The sequence shown here is derived from an EMBL/GenBank/DDBJ whole genome shotgun (WGS) entry which is preliminary data.</text>
</comment>
<evidence type="ECO:0000313" key="8">
    <source>
        <dbReference type="Proteomes" id="UP000190744"/>
    </source>
</evidence>
<keyword evidence="3 5" id="KW-1133">Transmembrane helix</keyword>
<dbReference type="GO" id="GO:0022857">
    <property type="term" value="F:transmembrane transporter activity"/>
    <property type="evidence" value="ECO:0007669"/>
    <property type="project" value="InterPro"/>
</dbReference>
<sequence length="482" mass="53375">MSSEKNIIMVDFEGDHPHDWPQSRKWLIMVTVAIPLFLMPLSSTITTPAEGAIAAEFNVTSSVAGPLALSLFLLMYCLGPILLGPLSELYGRLPVLQAGNLFYFAFNLAAGFSKSMPQLLLFRLLSGTGASASLAVGASMIGDVFRKEERGLPVALVSMGPVLGSCLGPIVGGFIADYSTWRWAFYATSIASGAFLVLCAIMARESYAPVLLQRKKEQKMKEYIGEKDGTKPVWKTLYEKENETLGQRYRRTLFRSLYFLCTQPIVQALACYYGYLYGIVYLLLSSFSNLWKDQYHMKLSIGTLNYIAPCIGYLFGAAVCAFLTDRVYRYQVARNRGVGKPEFRLPMMVPASLLVPIGLLWFGWSAEYKAHWIIPDLGIALPLMGATVVFQCVSAYLLDTFPVYAASANGAVYILRGLTGFGFPLFSPEMYSALGYGWGNSILAFLALVVGCPIPFILWKYGEKFRARSSYADHAKQTENLR</sequence>
<feature type="transmembrane region" description="Helical" evidence="5">
    <location>
        <begin position="304"/>
        <end position="324"/>
    </location>
</feature>
<feature type="transmembrane region" description="Helical" evidence="5">
    <location>
        <begin position="26"/>
        <end position="43"/>
    </location>
</feature>
<evidence type="ECO:0000256" key="5">
    <source>
        <dbReference type="SAM" id="Phobius"/>
    </source>
</evidence>
<feature type="transmembrane region" description="Helical" evidence="5">
    <location>
        <begin position="181"/>
        <end position="203"/>
    </location>
</feature>
<dbReference type="InterPro" id="IPR011701">
    <property type="entry name" value="MFS"/>
</dbReference>
<keyword evidence="2 5" id="KW-0812">Transmembrane</keyword>
<dbReference type="InterPro" id="IPR020846">
    <property type="entry name" value="MFS_dom"/>
</dbReference>
<gene>
    <name evidence="7" type="ORF">PEBR_31986</name>
</gene>
<feature type="transmembrane region" description="Helical" evidence="5">
    <location>
        <begin position="95"/>
        <end position="113"/>
    </location>
</feature>
<feature type="domain" description="Major facilitator superfamily (MFS) profile" evidence="6">
    <location>
        <begin position="28"/>
        <end position="465"/>
    </location>
</feature>
<feature type="transmembrane region" description="Helical" evidence="5">
    <location>
        <begin position="63"/>
        <end position="83"/>
    </location>
</feature>
<feature type="transmembrane region" description="Helical" evidence="5">
    <location>
        <begin position="379"/>
        <end position="398"/>
    </location>
</feature>
<dbReference type="Pfam" id="PF07690">
    <property type="entry name" value="MFS_1"/>
    <property type="match status" value="1"/>
</dbReference>
<evidence type="ECO:0000313" key="7">
    <source>
        <dbReference type="EMBL" id="OOQ84041.1"/>
    </source>
</evidence>
<feature type="transmembrane region" description="Helical" evidence="5">
    <location>
        <begin position="438"/>
        <end position="459"/>
    </location>
</feature>
<proteinExistence type="predicted"/>